<comment type="caution">
    <text evidence="3">The sequence shown here is derived from an EMBL/GenBank/DDBJ whole genome shotgun (WGS) entry which is preliminary data.</text>
</comment>
<feature type="signal peptide" evidence="2">
    <location>
        <begin position="1"/>
        <end position="17"/>
    </location>
</feature>
<keyword evidence="2" id="KW-0732">Signal</keyword>
<gene>
    <name evidence="3" type="ORF">Bhyg_05227</name>
</gene>
<feature type="transmembrane region" description="Helical" evidence="1">
    <location>
        <begin position="52"/>
        <end position="74"/>
    </location>
</feature>
<evidence type="ECO:0000256" key="1">
    <source>
        <dbReference type="SAM" id="Phobius"/>
    </source>
</evidence>
<accession>A0A9Q0NHS5</accession>
<name>A0A9Q0NHS5_9DIPT</name>
<feature type="chain" id="PRO_5040120691" evidence="2">
    <location>
        <begin position="18"/>
        <end position="170"/>
    </location>
</feature>
<evidence type="ECO:0000313" key="3">
    <source>
        <dbReference type="EMBL" id="KAJ6649984.1"/>
    </source>
</evidence>
<keyword evidence="1" id="KW-0812">Transmembrane</keyword>
<dbReference type="OrthoDB" id="7781360at2759"/>
<sequence>MFRVIITFAICWSSVFAEKNFWNNEICTTDRDCSGLRTCDTTFGCTLSPGKVGLVMIGVFGGLFLLCLAFIWLCRHNLQRNYQHRPQTVITTTPSWNHQQMPTTVYPHNPYSNQFYANSINPPMTGPTMAPYSQYPPMGSHPINTVMGNSVNMQTAPYPPVGMGFVVTDK</sequence>
<dbReference type="EMBL" id="WJQU01000001">
    <property type="protein sequence ID" value="KAJ6649984.1"/>
    <property type="molecule type" value="Genomic_DNA"/>
</dbReference>
<keyword evidence="1" id="KW-1133">Transmembrane helix</keyword>
<keyword evidence="1" id="KW-0472">Membrane</keyword>
<dbReference type="AlphaFoldDB" id="A0A9Q0NHS5"/>
<evidence type="ECO:0000256" key="2">
    <source>
        <dbReference type="SAM" id="SignalP"/>
    </source>
</evidence>
<keyword evidence="4" id="KW-1185">Reference proteome</keyword>
<dbReference type="Proteomes" id="UP001151699">
    <property type="component" value="Chromosome A"/>
</dbReference>
<organism evidence="3 4">
    <name type="scientific">Pseudolycoriella hygida</name>
    <dbReference type="NCBI Taxonomy" id="35572"/>
    <lineage>
        <taxon>Eukaryota</taxon>
        <taxon>Metazoa</taxon>
        <taxon>Ecdysozoa</taxon>
        <taxon>Arthropoda</taxon>
        <taxon>Hexapoda</taxon>
        <taxon>Insecta</taxon>
        <taxon>Pterygota</taxon>
        <taxon>Neoptera</taxon>
        <taxon>Endopterygota</taxon>
        <taxon>Diptera</taxon>
        <taxon>Nematocera</taxon>
        <taxon>Sciaroidea</taxon>
        <taxon>Sciaridae</taxon>
        <taxon>Pseudolycoriella</taxon>
    </lineage>
</organism>
<protein>
    <submittedName>
        <fullName evidence="3">Uncharacterized protein</fullName>
    </submittedName>
</protein>
<reference evidence="3" key="1">
    <citation type="submission" date="2022-07" db="EMBL/GenBank/DDBJ databases">
        <authorList>
            <person name="Trinca V."/>
            <person name="Uliana J.V.C."/>
            <person name="Torres T.T."/>
            <person name="Ward R.J."/>
            <person name="Monesi N."/>
        </authorList>
    </citation>
    <scope>NUCLEOTIDE SEQUENCE</scope>
    <source>
        <strain evidence="3">HSMRA1968</strain>
        <tissue evidence="3">Whole embryos</tissue>
    </source>
</reference>
<evidence type="ECO:0000313" key="4">
    <source>
        <dbReference type="Proteomes" id="UP001151699"/>
    </source>
</evidence>
<proteinExistence type="predicted"/>